<keyword evidence="2" id="KW-0812">Transmembrane</keyword>
<dbReference type="Pfam" id="PF25156">
    <property type="entry name" value="PNGase_A_C"/>
    <property type="match status" value="1"/>
</dbReference>
<dbReference type="PANTHER" id="PTHR31104">
    <property type="entry name" value="PEPTIDE-N4-(N-ACETYL-BETA-GLUCOSAMINYL)ASPARAGINE AMIDASE A PROTEIN"/>
    <property type="match status" value="1"/>
</dbReference>
<name>A0ABP0BIQ3_9PEZI</name>
<keyword evidence="2" id="KW-0472">Membrane</keyword>
<comment type="caution">
    <text evidence="4">The sequence shown here is derived from an EMBL/GenBank/DDBJ whole genome shotgun (WGS) entry which is preliminary data.</text>
</comment>
<protein>
    <recommendedName>
        <fullName evidence="3">Peptide N-acetyl-beta-D-glucosaminyl asparaginase amidase A N-terminal domain-containing protein</fullName>
    </recommendedName>
</protein>
<sequence>MEESAAPLLEKEHLAMLDSKAQARYKTRATAPWRVRILSVLLPLTLVLGFLVAFAHHRHSCPLSLRPPADLVTESPASTASASKRAESSTVAAAVGATPVLECFQVAQPVLTPDGPATERSPGPSDADGAVTVKLMDHIFGNSYGAPFVGSYTPPSIPFNRVVMNFTVVSEGRQFDRLALMYLNDTEVWRTSTAEPVRPPGIRWVYLKDMTAYLALWRRPQKVIFDLGNLQNDVYTGSFNVTLTATFFQSDKIVASSGDSGAPPSDIIIPISARKSAVNGVSQFTLPADTATNTIADFPQNARRAVFSVSANGQAAEEFWWQNVLQSDTLTFNATAGAFPGFSPFREVQVLIDGQLAGVQWPFPVIFTGGVVPGLHRPIAGIDVFDLREHEIDITPWLPVLSDGKPHTFSILVAGLDDEGQPSGTTTLTKTVANSWYVTGKIFVWLNEDMGGVSYPTTGSPPIVSDGGLEISVTQNLQQNATGANMTLEYTVSVKRSLSVQGSLKSESYNGKRSATWSQSLSYSNQGLVSDFGNSQINTFMVHGIDRATGQVYGDRSEEPYVYTSDYKFPLFCNTTTNITAEGNLTLWAALEQGLSLRVWGPSVFPTGLEAFSSGTGAEMYVGGSQLDSNVQGTAYFYQTGDGKNSSGFGSTNQVLTLSGSKIQNLMGSSASVPLYSRNVTAVNQTILFDHETIASVTDTSTTEAATSVAPASLSNPAYQFAQAPLNGGTGPRVFMGRGGANPAVAVGTDGMGYDGVPAAGAVS</sequence>
<feature type="domain" description="Peptide N-acetyl-beta-D-glucosaminyl asparaginase amidase A N-terminal" evidence="3">
    <location>
        <begin position="127"/>
        <end position="450"/>
    </location>
</feature>
<dbReference type="Proteomes" id="UP001642482">
    <property type="component" value="Unassembled WGS sequence"/>
</dbReference>
<organism evidence="4 5">
    <name type="scientific">Sporothrix eucalyptigena</name>
    <dbReference type="NCBI Taxonomy" id="1812306"/>
    <lineage>
        <taxon>Eukaryota</taxon>
        <taxon>Fungi</taxon>
        <taxon>Dikarya</taxon>
        <taxon>Ascomycota</taxon>
        <taxon>Pezizomycotina</taxon>
        <taxon>Sordariomycetes</taxon>
        <taxon>Sordariomycetidae</taxon>
        <taxon>Ophiostomatales</taxon>
        <taxon>Ophiostomataceae</taxon>
        <taxon>Sporothrix</taxon>
    </lineage>
</organism>
<dbReference type="InterPro" id="IPR021102">
    <property type="entry name" value="PNGase_A"/>
</dbReference>
<keyword evidence="5" id="KW-1185">Reference proteome</keyword>
<evidence type="ECO:0000259" key="3">
    <source>
        <dbReference type="Pfam" id="PF12222"/>
    </source>
</evidence>
<feature type="transmembrane region" description="Helical" evidence="2">
    <location>
        <begin position="35"/>
        <end position="55"/>
    </location>
</feature>
<evidence type="ECO:0000256" key="2">
    <source>
        <dbReference type="SAM" id="Phobius"/>
    </source>
</evidence>
<reference evidence="4 5" key="1">
    <citation type="submission" date="2024-01" db="EMBL/GenBank/DDBJ databases">
        <authorList>
            <person name="Allen C."/>
            <person name="Tagirdzhanova G."/>
        </authorList>
    </citation>
    <scope>NUCLEOTIDE SEQUENCE [LARGE SCALE GENOMIC DNA]</scope>
</reference>
<keyword evidence="2" id="KW-1133">Transmembrane helix</keyword>
<dbReference type="Pfam" id="PF12222">
    <property type="entry name" value="PNGaseA"/>
    <property type="match status" value="1"/>
</dbReference>
<dbReference type="InterPro" id="IPR056948">
    <property type="entry name" value="PNGaseA_N"/>
</dbReference>
<accession>A0ABP0BIQ3</accession>
<evidence type="ECO:0000256" key="1">
    <source>
        <dbReference type="SAM" id="MobiDB-lite"/>
    </source>
</evidence>
<evidence type="ECO:0000313" key="4">
    <source>
        <dbReference type="EMBL" id="CAK7219498.1"/>
    </source>
</evidence>
<dbReference type="EMBL" id="CAWUHD010000032">
    <property type="protein sequence ID" value="CAK7219498.1"/>
    <property type="molecule type" value="Genomic_DNA"/>
</dbReference>
<feature type="region of interest" description="Disordered" evidence="1">
    <location>
        <begin position="65"/>
        <end position="85"/>
    </location>
</feature>
<gene>
    <name evidence="4" type="ORF">SEUCBS140593_003907</name>
</gene>
<evidence type="ECO:0000313" key="5">
    <source>
        <dbReference type="Proteomes" id="UP001642482"/>
    </source>
</evidence>
<proteinExistence type="predicted"/>